<name>A0AAE3G3Q7_9GAMM</name>
<proteinExistence type="predicted"/>
<dbReference type="Proteomes" id="UP001205843">
    <property type="component" value="Unassembled WGS sequence"/>
</dbReference>
<protein>
    <submittedName>
        <fullName evidence="2">Uncharacterized protein YpiB (UPF0302 family)</fullName>
    </submittedName>
</protein>
<dbReference type="EMBL" id="JALJXV010000003">
    <property type="protein sequence ID" value="MCP1674171.1"/>
    <property type="molecule type" value="Genomic_DNA"/>
</dbReference>
<evidence type="ECO:0000313" key="3">
    <source>
        <dbReference type="Proteomes" id="UP001205843"/>
    </source>
</evidence>
<evidence type="ECO:0000313" key="2">
    <source>
        <dbReference type="EMBL" id="MCP1674171.1"/>
    </source>
</evidence>
<keyword evidence="3" id="KW-1185">Reference proteome</keyword>
<gene>
    <name evidence="2" type="ORF">J2T57_001273</name>
</gene>
<reference evidence="2" key="1">
    <citation type="submission" date="2022-03" db="EMBL/GenBank/DDBJ databases">
        <title>Genomic Encyclopedia of Type Strains, Phase III (KMG-III): the genomes of soil and plant-associated and newly described type strains.</title>
        <authorList>
            <person name="Whitman W."/>
        </authorList>
    </citation>
    <scope>NUCLEOTIDE SEQUENCE</scope>
    <source>
        <strain evidence="2">ANL 6-2</strain>
    </source>
</reference>
<comment type="caution">
    <text evidence="2">The sequence shown here is derived from an EMBL/GenBank/DDBJ whole genome shotgun (WGS) entry which is preliminary data.</text>
</comment>
<organism evidence="2 3">
    <name type="scientific">Natronocella acetinitrilica</name>
    <dbReference type="NCBI Taxonomy" id="414046"/>
    <lineage>
        <taxon>Bacteria</taxon>
        <taxon>Pseudomonadati</taxon>
        <taxon>Pseudomonadota</taxon>
        <taxon>Gammaproteobacteria</taxon>
        <taxon>Chromatiales</taxon>
        <taxon>Ectothiorhodospiraceae</taxon>
        <taxon>Natronocella</taxon>
    </lineage>
</organism>
<sequence>MLHRLVDITALSQAEECLRDALAHDESIGRALAEARDQAAADAAIESVAISRLRGELLNARALRRHAKEVVRFHRLDDDARRFHRIALAGLDTDILERAHRGALLGAQARDDLIDVTEEARHHWDYLQDAQNLALETRADMLAEPGNQALANREKRAFNTVVRARQEMNLLLGKRVSLLQRSSYHMGFRAHLRRILVAQCTASWDRLVRAHASATNTAPACNDESAAAPLSRLR</sequence>
<dbReference type="AlphaFoldDB" id="A0AAE3G3Q7"/>
<evidence type="ECO:0000256" key="1">
    <source>
        <dbReference type="SAM" id="MobiDB-lite"/>
    </source>
</evidence>
<accession>A0AAE3G3Q7</accession>
<dbReference type="RefSeq" id="WP_253475909.1">
    <property type="nucleotide sequence ID" value="NZ_JALJXV010000003.1"/>
</dbReference>
<feature type="region of interest" description="Disordered" evidence="1">
    <location>
        <begin position="215"/>
        <end position="234"/>
    </location>
</feature>